<dbReference type="STRING" id="1333998.M2A_2398"/>
<evidence type="ECO:0000313" key="2">
    <source>
        <dbReference type="EMBL" id="GAK45899.1"/>
    </source>
</evidence>
<dbReference type="EMBL" id="BBIO01000013">
    <property type="protein sequence ID" value="GAK45899.1"/>
    <property type="molecule type" value="Genomic_DNA"/>
</dbReference>
<gene>
    <name evidence="2" type="ORF">M2A_2398</name>
</gene>
<dbReference type="RefSeq" id="WP_052379445.1">
    <property type="nucleotide sequence ID" value="NZ_BBIO01000013.1"/>
</dbReference>
<comment type="caution">
    <text evidence="2">The sequence shown here is derived from an EMBL/GenBank/DDBJ whole genome shotgun (WGS) entry which is preliminary data.</text>
</comment>
<evidence type="ECO:0000256" key="1">
    <source>
        <dbReference type="SAM" id="MobiDB-lite"/>
    </source>
</evidence>
<feature type="region of interest" description="Disordered" evidence="1">
    <location>
        <begin position="1"/>
        <end position="28"/>
    </location>
</feature>
<dbReference type="AlphaFoldDB" id="A0A081BCY1"/>
<organism evidence="2 3">
    <name type="scientific">Tepidicaulis marinus</name>
    <dbReference type="NCBI Taxonomy" id="1333998"/>
    <lineage>
        <taxon>Bacteria</taxon>
        <taxon>Pseudomonadati</taxon>
        <taxon>Pseudomonadota</taxon>
        <taxon>Alphaproteobacteria</taxon>
        <taxon>Hyphomicrobiales</taxon>
        <taxon>Parvibaculaceae</taxon>
        <taxon>Tepidicaulis</taxon>
    </lineage>
</organism>
<sequence>MNTPSSRNGPDFSEDFQGKAPEDGDVGHLPQTAADARWILLRDLFVFQGKLLLDGVRDLLLSPLSFIAAAIDLLSGPRSRNFYELLEMGRRSEHWINLFGAANPEPPAEGARSADDLADQIEALVKRQYEKGGITANAKSAIDKALDALQKKTRRDS</sequence>
<dbReference type="Proteomes" id="UP000028702">
    <property type="component" value="Unassembled WGS sequence"/>
</dbReference>
<protein>
    <submittedName>
        <fullName evidence="2">Conserved protein</fullName>
    </submittedName>
</protein>
<dbReference type="eggNOG" id="COG3409">
    <property type="taxonomic scope" value="Bacteria"/>
</dbReference>
<reference evidence="2 3" key="1">
    <citation type="submission" date="2014-07" db="EMBL/GenBank/DDBJ databases">
        <title>Tepidicaulis marinum gen. nov., sp. nov., a novel marine bacterium denitrifying nitrate to nitrous oxide strictly under microaerobic conditions.</title>
        <authorList>
            <person name="Takeuchi M."/>
            <person name="Yamagishi T."/>
            <person name="Kamagata Y."/>
            <person name="Oshima K."/>
            <person name="Hattori M."/>
            <person name="Katayama T."/>
            <person name="Hanada S."/>
            <person name="Tamaki H."/>
            <person name="Marumo K."/>
            <person name="Maeda H."/>
            <person name="Nedachi M."/>
            <person name="Iwasaki W."/>
            <person name="Suwa Y."/>
            <person name="Sakata S."/>
        </authorList>
    </citation>
    <scope>NUCLEOTIDE SEQUENCE [LARGE SCALE GENOMIC DNA]</scope>
    <source>
        <strain evidence="2 3">MA2</strain>
    </source>
</reference>
<keyword evidence="3" id="KW-1185">Reference proteome</keyword>
<feature type="compositionally biased region" description="Basic and acidic residues" evidence="1">
    <location>
        <begin position="16"/>
        <end position="26"/>
    </location>
</feature>
<name>A0A081BCY1_9HYPH</name>
<evidence type="ECO:0000313" key="3">
    <source>
        <dbReference type="Proteomes" id="UP000028702"/>
    </source>
</evidence>
<proteinExistence type="predicted"/>
<accession>A0A081BCY1</accession>